<accession>A0ABN0XN75</accession>
<dbReference type="Proteomes" id="UP001501166">
    <property type="component" value="Unassembled WGS sequence"/>
</dbReference>
<name>A0ABN0XN75_9LACT</name>
<dbReference type="PANTHER" id="PTHR12526">
    <property type="entry name" value="GLYCOSYLTRANSFERASE"/>
    <property type="match status" value="1"/>
</dbReference>
<evidence type="ECO:0000259" key="2">
    <source>
        <dbReference type="Pfam" id="PF13439"/>
    </source>
</evidence>
<comment type="caution">
    <text evidence="3">The sequence shown here is derived from an EMBL/GenBank/DDBJ whole genome shotgun (WGS) entry which is preliminary data.</text>
</comment>
<dbReference type="Pfam" id="PF00534">
    <property type="entry name" value="Glycos_transf_1"/>
    <property type="match status" value="1"/>
</dbReference>
<dbReference type="PANTHER" id="PTHR12526:SF637">
    <property type="entry name" value="GLYCOSYLTRANSFERASE EPSF-RELATED"/>
    <property type="match status" value="1"/>
</dbReference>
<proteinExistence type="predicted"/>
<reference evidence="3 4" key="1">
    <citation type="journal article" date="2019" name="Int. J. Syst. Evol. Microbiol.">
        <title>The Global Catalogue of Microorganisms (GCM) 10K type strain sequencing project: providing services to taxonomists for standard genome sequencing and annotation.</title>
        <authorList>
            <consortium name="The Broad Institute Genomics Platform"/>
            <consortium name="The Broad Institute Genome Sequencing Center for Infectious Disease"/>
            <person name="Wu L."/>
            <person name="Ma J."/>
        </authorList>
    </citation>
    <scope>NUCLEOTIDE SEQUENCE [LARGE SCALE GENOMIC DNA]</scope>
    <source>
        <strain evidence="3 4">JCM 12662</strain>
    </source>
</reference>
<dbReference type="InterPro" id="IPR001296">
    <property type="entry name" value="Glyco_trans_1"/>
</dbReference>
<dbReference type="CDD" id="cd03801">
    <property type="entry name" value="GT4_PimA-like"/>
    <property type="match status" value="1"/>
</dbReference>
<feature type="domain" description="Glycosyl transferase family 1" evidence="1">
    <location>
        <begin position="176"/>
        <end position="326"/>
    </location>
</feature>
<dbReference type="Pfam" id="PF13439">
    <property type="entry name" value="Glyco_transf_4"/>
    <property type="match status" value="1"/>
</dbReference>
<dbReference type="RefSeq" id="WP_343756343.1">
    <property type="nucleotide sequence ID" value="NZ_BAAACW010000134.1"/>
</dbReference>
<dbReference type="InterPro" id="IPR028098">
    <property type="entry name" value="Glyco_trans_4-like_N"/>
</dbReference>
<dbReference type="EMBL" id="BAAACW010000134">
    <property type="protein sequence ID" value="GAA0368623.1"/>
    <property type="molecule type" value="Genomic_DNA"/>
</dbReference>
<evidence type="ECO:0000313" key="3">
    <source>
        <dbReference type="EMBL" id="GAA0368623.1"/>
    </source>
</evidence>
<evidence type="ECO:0000313" key="4">
    <source>
        <dbReference type="Proteomes" id="UP001501166"/>
    </source>
</evidence>
<feature type="domain" description="Glycosyltransferase subfamily 4-like N-terminal" evidence="2">
    <location>
        <begin position="12"/>
        <end position="167"/>
    </location>
</feature>
<organism evidence="3 4">
    <name type="scientific">Alkalibacterium iburiense</name>
    <dbReference type="NCBI Taxonomy" id="290589"/>
    <lineage>
        <taxon>Bacteria</taxon>
        <taxon>Bacillati</taxon>
        <taxon>Bacillota</taxon>
        <taxon>Bacilli</taxon>
        <taxon>Lactobacillales</taxon>
        <taxon>Carnobacteriaceae</taxon>
        <taxon>Alkalibacterium</taxon>
    </lineage>
</organism>
<protein>
    <submittedName>
        <fullName evidence="3">Glycosyltransferase family 4 protein</fullName>
    </submittedName>
</protein>
<keyword evidence="4" id="KW-1185">Reference proteome</keyword>
<dbReference type="Gene3D" id="3.40.50.2000">
    <property type="entry name" value="Glycogen Phosphorylase B"/>
    <property type="match status" value="2"/>
</dbReference>
<evidence type="ECO:0000259" key="1">
    <source>
        <dbReference type="Pfam" id="PF00534"/>
    </source>
</evidence>
<sequence>MKVAHINAGNEYGGGLVHIVSLLKELKDKQCDLIVLEEGPVSKAARQEGIPVHVFQQANRYDLTVLVRVIRFLKKKAYTHIHTHGPRANTLAYMMHRFISVTWITTIHSHPSLDFKDNGIKGRVFEHVNKRSITKADGVIAVSNEIKESIERLGIPESRIYVINNGITFSEPLKGEKEQPDFTLLTIGRLHPVKGYPYLIEALKTFPYPNWQWLVCGEGEEEKALKQLCKESSIASQVSFLGWLPSEEVKMVASDSHVFVHPSLSESFPLVILEAAEQELPVIATDVGDVKEIIRDDTMGWLIQPKNAADLRKALIEAYELWQNNQLKEKGIVLRQWAEQFSLSQQAEHVLDVYKEMKK</sequence>
<gene>
    <name evidence="3" type="ORF">GCM10008932_20430</name>
</gene>
<dbReference type="SUPFAM" id="SSF53756">
    <property type="entry name" value="UDP-Glycosyltransferase/glycogen phosphorylase"/>
    <property type="match status" value="1"/>
</dbReference>